<dbReference type="Proteomes" id="UP000694416">
    <property type="component" value="Unplaced"/>
</dbReference>
<sequence>MVVSGKKRRLAITECGCDINMMIDLAKAADLVTDWTILTGADWCIYNPLAGHKSFPSPH</sequence>
<dbReference type="Ensembl" id="ENSPTET00000006861.1">
    <property type="protein sequence ID" value="ENSPTEP00000004413.1"/>
    <property type="gene ID" value="ENSPTEG00000005152.1"/>
</dbReference>
<organism evidence="1 2">
    <name type="scientific">Piliocolobus tephrosceles</name>
    <name type="common">Ugandan red Colobus</name>
    <dbReference type="NCBI Taxonomy" id="591936"/>
    <lineage>
        <taxon>Eukaryota</taxon>
        <taxon>Metazoa</taxon>
        <taxon>Chordata</taxon>
        <taxon>Craniata</taxon>
        <taxon>Vertebrata</taxon>
        <taxon>Euteleostomi</taxon>
        <taxon>Mammalia</taxon>
        <taxon>Eutheria</taxon>
        <taxon>Euarchontoglires</taxon>
        <taxon>Primates</taxon>
        <taxon>Haplorrhini</taxon>
        <taxon>Catarrhini</taxon>
        <taxon>Cercopithecidae</taxon>
        <taxon>Colobinae</taxon>
        <taxon>Piliocolobus</taxon>
    </lineage>
</organism>
<evidence type="ECO:0000313" key="2">
    <source>
        <dbReference type="Proteomes" id="UP000694416"/>
    </source>
</evidence>
<reference evidence="1" key="2">
    <citation type="submission" date="2025-09" db="UniProtKB">
        <authorList>
            <consortium name="Ensembl"/>
        </authorList>
    </citation>
    <scope>IDENTIFICATION</scope>
</reference>
<evidence type="ECO:0000313" key="1">
    <source>
        <dbReference type="Ensembl" id="ENSPTEP00000004413.1"/>
    </source>
</evidence>
<protein>
    <submittedName>
        <fullName evidence="1">Uncharacterized protein</fullName>
    </submittedName>
</protein>
<proteinExistence type="predicted"/>
<dbReference type="AlphaFoldDB" id="A0A8C9GMQ2"/>
<keyword evidence="2" id="KW-1185">Reference proteome</keyword>
<accession>A0A8C9GMQ2</accession>
<reference evidence="1" key="1">
    <citation type="submission" date="2025-08" db="UniProtKB">
        <authorList>
            <consortium name="Ensembl"/>
        </authorList>
    </citation>
    <scope>IDENTIFICATION</scope>
</reference>
<name>A0A8C9GMQ2_9PRIM</name>